<keyword evidence="2" id="KW-1185">Reference proteome</keyword>
<evidence type="ECO:0000313" key="2">
    <source>
        <dbReference type="Proteomes" id="UP000812277"/>
    </source>
</evidence>
<protein>
    <submittedName>
        <fullName evidence="1">Uncharacterized protein</fullName>
    </submittedName>
</protein>
<comment type="caution">
    <text evidence="1">The sequence shown here is derived from an EMBL/GenBank/DDBJ whole genome shotgun (WGS) entry which is preliminary data.</text>
</comment>
<name>A0ABS7D572_9BACL</name>
<gene>
    <name evidence="1" type="ORF">K0T92_08085</name>
</gene>
<accession>A0ABS7D572</accession>
<reference evidence="1 2" key="1">
    <citation type="submission" date="2021-07" db="EMBL/GenBank/DDBJ databases">
        <title>Paenibacillus radiodurans sp. nov., isolated from the southeastern edge of Tengger Desert.</title>
        <authorList>
            <person name="Zhang G."/>
        </authorList>
    </citation>
    <scope>NUCLEOTIDE SEQUENCE [LARGE SCALE GENOMIC DNA]</scope>
    <source>
        <strain evidence="1 2">DT7-4</strain>
    </source>
</reference>
<sequence>MIEVIYISNNWKVIEGKETTKSAAFHLSILFHESEVFTISTILPMVTPPIHGLLHYGYQLAMTMSNGDHNDWVFSNFIQLYSDYNSEGFDFRVDFYAPEGKYGLKYPGLKGYMINYQVNSEMKDNIIDYIMNCIDDKCYCEIHLNEYYLPNKEFYKIKNYNHQNLVYGYDKENKLFKALGFNKLGVFDNLDIGFEDFQLAYQNTEPEPYLTLNRYDIGFYLHCYKHDLELNVDKIYQSLEDYRQSKNSFKVLYHPSEAVFGLNVYDHIFEKATSASVVLKDIRIIHVLWEHKKMMLLRIKHLTNKQVIRDGESIYNEYAKVERKLLAIRNKHLKVLMKLHTGKASESAVDLELVENLKELFTVKKMEEEVVDKLLLSFEVVYA</sequence>
<proteinExistence type="predicted"/>
<organism evidence="1 2">
    <name type="scientific">Paenibacillus oenotherae</name>
    <dbReference type="NCBI Taxonomy" id="1435645"/>
    <lineage>
        <taxon>Bacteria</taxon>
        <taxon>Bacillati</taxon>
        <taxon>Bacillota</taxon>
        <taxon>Bacilli</taxon>
        <taxon>Bacillales</taxon>
        <taxon>Paenibacillaceae</taxon>
        <taxon>Paenibacillus</taxon>
    </lineage>
</organism>
<dbReference type="EMBL" id="JAHZIJ010000004">
    <property type="protein sequence ID" value="MBW7474702.1"/>
    <property type="molecule type" value="Genomic_DNA"/>
</dbReference>
<dbReference type="RefSeq" id="WP_219871950.1">
    <property type="nucleotide sequence ID" value="NZ_JAHZIJ010000004.1"/>
</dbReference>
<dbReference type="Proteomes" id="UP000812277">
    <property type="component" value="Unassembled WGS sequence"/>
</dbReference>
<evidence type="ECO:0000313" key="1">
    <source>
        <dbReference type="EMBL" id="MBW7474702.1"/>
    </source>
</evidence>